<accession>A0A8K0V9C6</accession>
<dbReference type="InterPro" id="IPR020483">
    <property type="entry name" value="Uncharacterised_YgbA"/>
</dbReference>
<feature type="region of interest" description="Disordered" evidence="1">
    <location>
        <begin position="101"/>
        <end position="134"/>
    </location>
</feature>
<evidence type="ECO:0000313" key="3">
    <source>
        <dbReference type="Proteomes" id="UP000659047"/>
    </source>
</evidence>
<reference evidence="2" key="1">
    <citation type="submission" date="2021-01" db="EMBL/GenBank/DDBJ databases">
        <title>Intestinitalea alba gen. nov., sp. nov., a novel genus of the family Enterobacteriaceae, isolated from the gut of the plastic-eating mealworm Tenebrio molitor L.</title>
        <authorList>
            <person name="Yang Y."/>
        </authorList>
    </citation>
    <scope>NUCLEOTIDE SEQUENCE</scope>
    <source>
        <strain evidence="2">BIT-L3</strain>
    </source>
</reference>
<dbReference type="AlphaFoldDB" id="A0A8K0V9C6"/>
<dbReference type="Pfam" id="PF11756">
    <property type="entry name" value="YgbA_NO"/>
    <property type="match status" value="1"/>
</dbReference>
<dbReference type="RefSeq" id="WP_238714890.1">
    <property type="nucleotide sequence ID" value="NZ_JAEPBH010000048.1"/>
</dbReference>
<dbReference type="Proteomes" id="UP000659047">
    <property type="component" value="Unassembled WGS sequence"/>
</dbReference>
<dbReference type="EMBL" id="JAEPBH010000048">
    <property type="protein sequence ID" value="MBK4716667.1"/>
    <property type="molecule type" value="Genomic_DNA"/>
</dbReference>
<proteinExistence type="predicted"/>
<organism evidence="2 3">
    <name type="scientific">Tenebrionibacter intestinalis</name>
    <dbReference type="NCBI Taxonomy" id="2799638"/>
    <lineage>
        <taxon>Bacteria</taxon>
        <taxon>Pseudomonadati</taxon>
        <taxon>Pseudomonadota</taxon>
        <taxon>Gammaproteobacteria</taxon>
        <taxon>Enterobacterales</taxon>
        <taxon>Enterobacteriaceae</taxon>
        <taxon>Tenebrionibacter/Tenebrionicola group</taxon>
        <taxon>Tenebrionibacter</taxon>
    </lineage>
</organism>
<comment type="caution">
    <text evidence="2">The sequence shown here is derived from an EMBL/GenBank/DDBJ whole genome shotgun (WGS) entry which is preliminary data.</text>
</comment>
<gene>
    <name evidence="2" type="ORF">JJB97_15280</name>
</gene>
<dbReference type="NCBIfam" id="NF007716">
    <property type="entry name" value="PRK10410.1-4"/>
    <property type="match status" value="1"/>
</dbReference>
<sequence>MAGKRIQREQKTIRRMIALYKRHCPEALPEAAHYEALYAYALKRLDRCVFGEDKPACRRCPVHCYQPAKREEMKRIMRWAGPGMLWRHPLLTLHHLIDDRRPVPPLPEKYRPPRKSATDKKRLSDRENARRQAD</sequence>
<evidence type="ECO:0000256" key="1">
    <source>
        <dbReference type="SAM" id="MobiDB-lite"/>
    </source>
</evidence>
<evidence type="ECO:0000313" key="2">
    <source>
        <dbReference type="EMBL" id="MBK4716667.1"/>
    </source>
</evidence>
<name>A0A8K0V9C6_9ENTR</name>
<keyword evidence="3" id="KW-1185">Reference proteome</keyword>
<protein>
    <submittedName>
        <fullName evidence="2">Nitrous oxide-stimulated promoter family protein</fullName>
    </submittedName>
</protein>
<dbReference type="NCBIfam" id="NF007714">
    <property type="entry name" value="PRK10410.1-2"/>
    <property type="match status" value="1"/>
</dbReference>